<dbReference type="Pfam" id="PF10531">
    <property type="entry name" value="SLBB"/>
    <property type="match status" value="1"/>
</dbReference>
<dbReference type="Pfam" id="PF01512">
    <property type="entry name" value="Complex1_51K"/>
    <property type="match status" value="1"/>
</dbReference>
<evidence type="ECO:0000313" key="7">
    <source>
        <dbReference type="EMBL" id="RKX68356.1"/>
    </source>
</evidence>
<feature type="domain" description="NADH-ubiquinone oxidoreductase 51kDa subunit iron-sulphur binding" evidence="6">
    <location>
        <begin position="208"/>
        <end position="253"/>
    </location>
</feature>
<dbReference type="PROSITE" id="PS00644">
    <property type="entry name" value="COMPLEX1_51K_1"/>
    <property type="match status" value="1"/>
</dbReference>
<dbReference type="InterPro" id="IPR037225">
    <property type="entry name" value="Nuo51_FMN-bd_sf"/>
</dbReference>
<reference evidence="7 8" key="1">
    <citation type="submission" date="2018-06" db="EMBL/GenBank/DDBJ databases">
        <title>Extensive metabolic versatility and redundancy in microbially diverse, dynamic hydrothermal sediments.</title>
        <authorList>
            <person name="Dombrowski N."/>
            <person name="Teske A."/>
            <person name="Baker B.J."/>
        </authorList>
    </citation>
    <scope>NUCLEOTIDE SEQUENCE [LARGE SCALE GENOMIC DNA]</scope>
    <source>
        <strain evidence="7">B10_G13</strain>
    </source>
</reference>
<dbReference type="GO" id="GO:0046872">
    <property type="term" value="F:metal ion binding"/>
    <property type="evidence" value="ECO:0007669"/>
    <property type="project" value="UniProtKB-KW"/>
</dbReference>
<evidence type="ECO:0000256" key="3">
    <source>
        <dbReference type="ARBA" id="ARBA00022723"/>
    </source>
</evidence>
<keyword evidence="3" id="KW-0479">Metal-binding</keyword>
<dbReference type="SUPFAM" id="SSF140490">
    <property type="entry name" value="Nqo1C-terminal domain-like"/>
    <property type="match status" value="1"/>
</dbReference>
<gene>
    <name evidence="7" type="ORF">DRP43_05725</name>
</gene>
<dbReference type="Gene3D" id="1.20.1440.230">
    <property type="entry name" value="NADH-ubiquinone oxidoreductase 51kDa subunit, iron-sulphur binding domain"/>
    <property type="match status" value="1"/>
</dbReference>
<dbReference type="PANTHER" id="PTHR43578">
    <property type="entry name" value="NADH-QUINONE OXIDOREDUCTASE SUBUNIT F"/>
    <property type="match status" value="1"/>
</dbReference>
<dbReference type="InterPro" id="IPR001949">
    <property type="entry name" value="NADH-UbQ_OxRdtase_51kDa_CS"/>
</dbReference>
<dbReference type="PROSITE" id="PS00645">
    <property type="entry name" value="COMPLEX1_51K_2"/>
    <property type="match status" value="1"/>
</dbReference>
<keyword evidence="2" id="KW-0004">4Fe-4S</keyword>
<comment type="similarity">
    <text evidence="1">Belongs to the complex I 51 kDa subunit family.</text>
</comment>
<dbReference type="InterPro" id="IPR019575">
    <property type="entry name" value="Nuop51_4Fe4S-bd"/>
</dbReference>
<proteinExistence type="inferred from homology"/>
<sequence length="292" mass="32524">YIYIRGEYEISIKRFQIAIKQAYDYKLLGENIFESGFTFDIEIKKGAGAYVCGEETSLIESLEGKRGNPRIKPPFPGISGLWKYPTVVNNVETLANIAPIINNGADWFKGFGTERCPGTKVFTILGNVKYTGVVELPMGVTLREIIYGFGGGIEEGEEFKAVHLGGTAGAVYDESILDVSLDFDTLKEYDGMLGSGAVLVISNKVNMRDYLENVLLFFKHESCGQCSPCRIGTVKLHEMIRNIEKTDDKEKIMKSMIHLSDIMFKTSLCPLGQSLIFPVKSIFKYFGNEIKA</sequence>
<dbReference type="GO" id="GO:0008137">
    <property type="term" value="F:NADH dehydrogenase (ubiquinone) activity"/>
    <property type="evidence" value="ECO:0007669"/>
    <property type="project" value="InterPro"/>
</dbReference>
<protein>
    <submittedName>
        <fullName evidence="7">NADP oxidoreductase</fullName>
    </submittedName>
</protein>
<keyword evidence="4" id="KW-0408">Iron</keyword>
<dbReference type="Gene3D" id="3.10.20.600">
    <property type="match status" value="1"/>
</dbReference>
<dbReference type="AlphaFoldDB" id="A0A660SDT2"/>
<accession>A0A660SDT2</accession>
<feature type="non-terminal residue" evidence="7">
    <location>
        <position position="1"/>
    </location>
</feature>
<dbReference type="InterPro" id="IPR019554">
    <property type="entry name" value="Soluble_ligand-bd"/>
</dbReference>
<dbReference type="GO" id="GO:0010181">
    <property type="term" value="F:FMN binding"/>
    <property type="evidence" value="ECO:0007669"/>
    <property type="project" value="InterPro"/>
</dbReference>
<evidence type="ECO:0000256" key="5">
    <source>
        <dbReference type="ARBA" id="ARBA00023014"/>
    </source>
</evidence>
<evidence type="ECO:0000259" key="6">
    <source>
        <dbReference type="SMART" id="SM00928"/>
    </source>
</evidence>
<evidence type="ECO:0000256" key="4">
    <source>
        <dbReference type="ARBA" id="ARBA00023004"/>
    </source>
</evidence>
<evidence type="ECO:0000313" key="8">
    <source>
        <dbReference type="Proteomes" id="UP000271125"/>
    </source>
</evidence>
<dbReference type="SUPFAM" id="SSF142019">
    <property type="entry name" value="Nqo1 FMN-binding domain-like"/>
    <property type="match status" value="1"/>
</dbReference>
<comment type="caution">
    <text evidence="7">The sequence shown here is derived from an EMBL/GenBank/DDBJ whole genome shotgun (WGS) entry which is preliminary data.</text>
</comment>
<name>A0A660SDT2_UNCT6</name>
<dbReference type="GO" id="GO:0051539">
    <property type="term" value="F:4 iron, 4 sulfur cluster binding"/>
    <property type="evidence" value="ECO:0007669"/>
    <property type="project" value="UniProtKB-KW"/>
</dbReference>
<organism evidence="7 8">
    <name type="scientific">candidate division TA06 bacterium</name>
    <dbReference type="NCBI Taxonomy" id="2250710"/>
    <lineage>
        <taxon>Bacteria</taxon>
        <taxon>Bacteria division TA06</taxon>
    </lineage>
</organism>
<keyword evidence="5" id="KW-0411">Iron-sulfur</keyword>
<dbReference type="InterPro" id="IPR011538">
    <property type="entry name" value="Nuo51_FMN-bd"/>
</dbReference>
<dbReference type="InterPro" id="IPR037207">
    <property type="entry name" value="Nuop51_4Fe4S-bd_sf"/>
</dbReference>
<dbReference type="PANTHER" id="PTHR43578:SF3">
    <property type="entry name" value="NADH-QUINONE OXIDOREDUCTASE SUBUNIT F"/>
    <property type="match status" value="1"/>
</dbReference>
<dbReference type="SMART" id="SM00928">
    <property type="entry name" value="NADH_4Fe-4S"/>
    <property type="match status" value="1"/>
</dbReference>
<dbReference type="Gene3D" id="3.40.50.11540">
    <property type="entry name" value="NADH-ubiquinone oxidoreductase 51kDa subunit"/>
    <property type="match status" value="1"/>
</dbReference>
<evidence type="ECO:0000256" key="1">
    <source>
        <dbReference type="ARBA" id="ARBA00007523"/>
    </source>
</evidence>
<dbReference type="Pfam" id="PF10589">
    <property type="entry name" value="NADH_4Fe-4S"/>
    <property type="match status" value="1"/>
</dbReference>
<evidence type="ECO:0000256" key="2">
    <source>
        <dbReference type="ARBA" id="ARBA00022485"/>
    </source>
</evidence>
<dbReference type="EMBL" id="QNBD01000283">
    <property type="protein sequence ID" value="RKX68356.1"/>
    <property type="molecule type" value="Genomic_DNA"/>
</dbReference>
<dbReference type="SUPFAM" id="SSF142984">
    <property type="entry name" value="Nqo1 middle domain-like"/>
    <property type="match status" value="1"/>
</dbReference>
<dbReference type="Proteomes" id="UP000271125">
    <property type="component" value="Unassembled WGS sequence"/>
</dbReference>